<reference evidence="2 3" key="1">
    <citation type="submission" date="2015-04" db="EMBL/GenBank/DDBJ databases">
        <title>Microcin producing Clostridium sp. JC272T.</title>
        <authorList>
            <person name="Jyothsna T."/>
            <person name="Sasikala C."/>
            <person name="Ramana C."/>
        </authorList>
    </citation>
    <scope>NUCLEOTIDE SEQUENCE [LARGE SCALE GENOMIC DNA]</scope>
    <source>
        <strain evidence="2 3">JC272</strain>
    </source>
</reference>
<dbReference type="AlphaFoldDB" id="A0A0M3DK23"/>
<keyword evidence="3" id="KW-1185">Reference proteome</keyword>
<name>A0A0M3DK23_9FIRM</name>
<keyword evidence="1" id="KW-0472">Membrane</keyword>
<dbReference type="Proteomes" id="UP000034407">
    <property type="component" value="Unassembled WGS sequence"/>
</dbReference>
<keyword evidence="1" id="KW-1133">Transmembrane helix</keyword>
<evidence type="ECO:0000313" key="3">
    <source>
        <dbReference type="Proteomes" id="UP000034407"/>
    </source>
</evidence>
<accession>A0A0M3DK23</accession>
<sequence>MNRILTLYNIEFKRIYKLYFLLIGTLFIANLVGVMKTLYDSVKRISLENNLPMNLDILKTNLGYSFVNEFTKNDIYIR</sequence>
<proteinExistence type="predicted"/>
<keyword evidence="1" id="KW-0812">Transmembrane</keyword>
<gene>
    <name evidence="2" type="ORF">VN21_02865</name>
</gene>
<evidence type="ECO:0000256" key="1">
    <source>
        <dbReference type="SAM" id="Phobius"/>
    </source>
</evidence>
<organism evidence="2 3">
    <name type="scientific">Paraclostridium benzoelyticum</name>
    <dbReference type="NCBI Taxonomy" id="1629550"/>
    <lineage>
        <taxon>Bacteria</taxon>
        <taxon>Bacillati</taxon>
        <taxon>Bacillota</taxon>
        <taxon>Clostridia</taxon>
        <taxon>Peptostreptococcales</taxon>
        <taxon>Peptostreptococcaceae</taxon>
        <taxon>Paraclostridium</taxon>
    </lineage>
</organism>
<comment type="caution">
    <text evidence="2">The sequence shown here is derived from an EMBL/GenBank/DDBJ whole genome shotgun (WGS) entry which is preliminary data.</text>
</comment>
<evidence type="ECO:0000313" key="2">
    <source>
        <dbReference type="EMBL" id="KKY02491.1"/>
    </source>
</evidence>
<dbReference type="EMBL" id="LBBT01000056">
    <property type="protein sequence ID" value="KKY02491.1"/>
    <property type="molecule type" value="Genomic_DNA"/>
</dbReference>
<dbReference type="RefSeq" id="WP_046821959.1">
    <property type="nucleotide sequence ID" value="NZ_LBBT01000056.1"/>
</dbReference>
<feature type="transmembrane region" description="Helical" evidence="1">
    <location>
        <begin position="18"/>
        <end position="39"/>
    </location>
</feature>
<dbReference type="OrthoDB" id="1751619at2"/>
<protein>
    <submittedName>
        <fullName evidence="2">Uncharacterized protein</fullName>
    </submittedName>
</protein>